<protein>
    <submittedName>
        <fullName evidence="2">4Fe-4S ferredoxin</fullName>
    </submittedName>
</protein>
<name>A0A7C3I3M7_9SPIR</name>
<dbReference type="SUPFAM" id="SSF54862">
    <property type="entry name" value="4Fe-4S ferredoxins"/>
    <property type="match status" value="1"/>
</dbReference>
<dbReference type="InterPro" id="IPR017896">
    <property type="entry name" value="4Fe4S_Fe-S-bd"/>
</dbReference>
<evidence type="ECO:0000313" key="2">
    <source>
        <dbReference type="EMBL" id="HFH29158.1"/>
    </source>
</evidence>
<sequence>MNVKVEPHRCPQNHPCPVVRVCPTGAIRQRGYAAPEIDKSKCINCGRCVRYCAYGAIRSA</sequence>
<organism evidence="2">
    <name type="scientific">Gracilinema caldarium</name>
    <dbReference type="NCBI Taxonomy" id="215591"/>
    <lineage>
        <taxon>Bacteria</taxon>
        <taxon>Pseudomonadati</taxon>
        <taxon>Spirochaetota</taxon>
        <taxon>Spirochaetia</taxon>
        <taxon>Spirochaetales</taxon>
        <taxon>Breznakiellaceae</taxon>
        <taxon>Gracilinema</taxon>
    </lineage>
</organism>
<dbReference type="EMBL" id="DSVL01000201">
    <property type="protein sequence ID" value="HFH29158.1"/>
    <property type="molecule type" value="Genomic_DNA"/>
</dbReference>
<feature type="domain" description="4Fe-4S ferredoxin-type" evidence="1">
    <location>
        <begin position="33"/>
        <end position="60"/>
    </location>
</feature>
<reference evidence="2" key="1">
    <citation type="journal article" date="2020" name="mSystems">
        <title>Genome- and Community-Level Interaction Insights into Carbon Utilization and Element Cycling Functions of Hydrothermarchaeota in Hydrothermal Sediment.</title>
        <authorList>
            <person name="Zhou Z."/>
            <person name="Liu Y."/>
            <person name="Xu W."/>
            <person name="Pan J."/>
            <person name="Luo Z.H."/>
            <person name="Li M."/>
        </authorList>
    </citation>
    <scope>NUCLEOTIDE SEQUENCE [LARGE SCALE GENOMIC DNA]</scope>
    <source>
        <strain evidence="2">SpSt-503</strain>
    </source>
</reference>
<accession>A0A7C3I3M7</accession>
<comment type="caution">
    <text evidence="2">The sequence shown here is derived from an EMBL/GenBank/DDBJ whole genome shotgun (WGS) entry which is preliminary data.</text>
</comment>
<dbReference type="Gene3D" id="3.30.70.20">
    <property type="match status" value="1"/>
</dbReference>
<dbReference type="AlphaFoldDB" id="A0A7C3I3M7"/>
<gene>
    <name evidence="2" type="ORF">ENS59_06550</name>
</gene>
<proteinExistence type="predicted"/>
<dbReference type="PROSITE" id="PS51379">
    <property type="entry name" value="4FE4S_FER_2"/>
    <property type="match status" value="1"/>
</dbReference>
<dbReference type="Pfam" id="PF12837">
    <property type="entry name" value="Fer4_6"/>
    <property type="match status" value="1"/>
</dbReference>
<evidence type="ECO:0000259" key="1">
    <source>
        <dbReference type="PROSITE" id="PS51379"/>
    </source>
</evidence>